<dbReference type="InterPro" id="IPR051327">
    <property type="entry name" value="MATE_MepA_subfamily"/>
</dbReference>
<dbReference type="GO" id="GO:0015297">
    <property type="term" value="F:antiporter activity"/>
    <property type="evidence" value="ECO:0007669"/>
    <property type="project" value="InterPro"/>
</dbReference>
<keyword evidence="4 6" id="KW-1133">Transmembrane helix</keyword>
<evidence type="ECO:0000256" key="3">
    <source>
        <dbReference type="ARBA" id="ARBA00022692"/>
    </source>
</evidence>
<keyword evidence="2" id="KW-1003">Cell membrane</keyword>
<dbReference type="InterPro" id="IPR002528">
    <property type="entry name" value="MATE_fam"/>
</dbReference>
<dbReference type="GO" id="GO:0005886">
    <property type="term" value="C:plasma membrane"/>
    <property type="evidence" value="ECO:0007669"/>
    <property type="project" value="UniProtKB-SubCell"/>
</dbReference>
<evidence type="ECO:0000256" key="5">
    <source>
        <dbReference type="ARBA" id="ARBA00023136"/>
    </source>
</evidence>
<dbReference type="Pfam" id="PF01554">
    <property type="entry name" value="MatE"/>
    <property type="match status" value="1"/>
</dbReference>
<dbReference type="AlphaFoldDB" id="X1ULK6"/>
<dbReference type="PANTHER" id="PTHR43823:SF3">
    <property type="entry name" value="MULTIDRUG EXPORT PROTEIN MEPA"/>
    <property type="match status" value="1"/>
</dbReference>
<dbReference type="EMBL" id="BARW01020575">
    <property type="protein sequence ID" value="GAI93234.1"/>
    <property type="molecule type" value="Genomic_DNA"/>
</dbReference>
<dbReference type="PANTHER" id="PTHR43823">
    <property type="entry name" value="SPORULATION PROTEIN YKVU"/>
    <property type="match status" value="1"/>
</dbReference>
<protein>
    <recommendedName>
        <fullName evidence="8">MATE family efflux transporter</fullName>
    </recommendedName>
</protein>
<reference evidence="7" key="1">
    <citation type="journal article" date="2014" name="Front. Microbiol.">
        <title>High frequency of phylogenetically diverse reductive dehalogenase-homologous genes in deep subseafloor sedimentary metagenomes.</title>
        <authorList>
            <person name="Kawai M."/>
            <person name="Futagami T."/>
            <person name="Toyoda A."/>
            <person name="Takaki Y."/>
            <person name="Nishi S."/>
            <person name="Hori S."/>
            <person name="Arai W."/>
            <person name="Tsubouchi T."/>
            <person name="Morono Y."/>
            <person name="Uchiyama I."/>
            <person name="Ito T."/>
            <person name="Fujiyama A."/>
            <person name="Inagaki F."/>
            <person name="Takami H."/>
        </authorList>
    </citation>
    <scope>NUCLEOTIDE SEQUENCE</scope>
    <source>
        <strain evidence="7">Expedition CK06-06</strain>
    </source>
</reference>
<feature type="transmembrane region" description="Helical" evidence="6">
    <location>
        <begin position="59"/>
        <end position="82"/>
    </location>
</feature>
<evidence type="ECO:0000256" key="4">
    <source>
        <dbReference type="ARBA" id="ARBA00022989"/>
    </source>
</evidence>
<evidence type="ECO:0000256" key="6">
    <source>
        <dbReference type="SAM" id="Phobius"/>
    </source>
</evidence>
<feature type="non-terminal residue" evidence="7">
    <location>
        <position position="84"/>
    </location>
</feature>
<name>X1ULK6_9ZZZZ</name>
<feature type="transmembrane region" description="Helical" evidence="6">
    <location>
        <begin position="26"/>
        <end position="47"/>
    </location>
</feature>
<evidence type="ECO:0000313" key="7">
    <source>
        <dbReference type="EMBL" id="GAI93234.1"/>
    </source>
</evidence>
<comment type="caution">
    <text evidence="7">The sequence shown here is derived from an EMBL/GenBank/DDBJ whole genome shotgun (WGS) entry which is preliminary data.</text>
</comment>
<evidence type="ECO:0000256" key="1">
    <source>
        <dbReference type="ARBA" id="ARBA00004651"/>
    </source>
</evidence>
<evidence type="ECO:0008006" key="8">
    <source>
        <dbReference type="Google" id="ProtNLM"/>
    </source>
</evidence>
<keyword evidence="3 6" id="KW-0812">Transmembrane</keyword>
<organism evidence="7">
    <name type="scientific">marine sediment metagenome</name>
    <dbReference type="NCBI Taxonomy" id="412755"/>
    <lineage>
        <taxon>unclassified sequences</taxon>
        <taxon>metagenomes</taxon>
        <taxon>ecological metagenomes</taxon>
    </lineage>
</organism>
<sequence>MSTELEKTTELHETTERLGTDPLGKLLLRLSLPGIASMVTVSLYHLVDTFWVAKLGYQAIAALTITFPYFILVIAVGVGTGVGA</sequence>
<comment type="subcellular location">
    <subcellularLocation>
        <location evidence="1">Cell membrane</location>
        <topology evidence="1">Multi-pass membrane protein</topology>
    </subcellularLocation>
</comment>
<evidence type="ECO:0000256" key="2">
    <source>
        <dbReference type="ARBA" id="ARBA00022475"/>
    </source>
</evidence>
<keyword evidence="5 6" id="KW-0472">Membrane</keyword>
<accession>X1ULK6</accession>
<proteinExistence type="predicted"/>
<dbReference type="GO" id="GO:0042910">
    <property type="term" value="F:xenobiotic transmembrane transporter activity"/>
    <property type="evidence" value="ECO:0007669"/>
    <property type="project" value="InterPro"/>
</dbReference>
<gene>
    <name evidence="7" type="ORF">S12H4_34737</name>
</gene>